<proteinExistence type="predicted"/>
<name>A0A0F9CQ78_9ZZZZ</name>
<accession>A0A0F9CQ78</accession>
<organism evidence="1">
    <name type="scientific">marine sediment metagenome</name>
    <dbReference type="NCBI Taxonomy" id="412755"/>
    <lineage>
        <taxon>unclassified sequences</taxon>
        <taxon>metagenomes</taxon>
        <taxon>ecological metagenomes</taxon>
    </lineage>
</organism>
<dbReference type="AlphaFoldDB" id="A0A0F9CQ78"/>
<dbReference type="EMBL" id="LAZR01032295">
    <property type="protein sequence ID" value="KKL51314.1"/>
    <property type="molecule type" value="Genomic_DNA"/>
</dbReference>
<reference evidence="1" key="1">
    <citation type="journal article" date="2015" name="Nature">
        <title>Complex archaea that bridge the gap between prokaryotes and eukaryotes.</title>
        <authorList>
            <person name="Spang A."/>
            <person name="Saw J.H."/>
            <person name="Jorgensen S.L."/>
            <person name="Zaremba-Niedzwiedzka K."/>
            <person name="Martijn J."/>
            <person name="Lind A.E."/>
            <person name="van Eijk R."/>
            <person name="Schleper C."/>
            <person name="Guy L."/>
            <person name="Ettema T.J."/>
        </authorList>
    </citation>
    <scope>NUCLEOTIDE SEQUENCE</scope>
</reference>
<gene>
    <name evidence="1" type="ORF">LCGC14_2296760</name>
</gene>
<comment type="caution">
    <text evidence="1">The sequence shown here is derived from an EMBL/GenBank/DDBJ whole genome shotgun (WGS) entry which is preliminary data.</text>
</comment>
<sequence length="56" mass="6406">MAKFTKSQTSEFKKVNKLASTLYKKGDMESYNDAQRAAQVIIDNPKLIKKQRGMKP</sequence>
<evidence type="ECO:0000313" key="1">
    <source>
        <dbReference type="EMBL" id="KKL51314.1"/>
    </source>
</evidence>
<protein>
    <submittedName>
        <fullName evidence="1">Uncharacterized protein</fullName>
    </submittedName>
</protein>